<comment type="caution">
    <text evidence="6">The sequence shown here is derived from an EMBL/GenBank/DDBJ whole genome shotgun (WGS) entry which is preliminary data.</text>
</comment>
<dbReference type="EMBL" id="BSNX01000075">
    <property type="protein sequence ID" value="GLQ75810.1"/>
    <property type="molecule type" value="Genomic_DNA"/>
</dbReference>
<evidence type="ECO:0000256" key="1">
    <source>
        <dbReference type="ARBA" id="ARBA00023015"/>
    </source>
</evidence>
<dbReference type="Pfam" id="PF12625">
    <property type="entry name" value="Arabinose_bd"/>
    <property type="match status" value="1"/>
</dbReference>
<dbReference type="Proteomes" id="UP001156690">
    <property type="component" value="Unassembled WGS sequence"/>
</dbReference>
<name>A0AAV5NYN7_9VIBR</name>
<keyword evidence="7" id="KW-1185">Reference proteome</keyword>
<reference evidence="7" key="1">
    <citation type="journal article" date="2019" name="Int. J. Syst. Evol. Microbiol.">
        <title>The Global Catalogue of Microorganisms (GCM) 10K type strain sequencing project: providing services to taxonomists for standard genome sequencing and annotation.</title>
        <authorList>
            <consortium name="The Broad Institute Genomics Platform"/>
            <consortium name="The Broad Institute Genome Sequencing Center for Infectious Disease"/>
            <person name="Wu L."/>
            <person name="Ma J."/>
        </authorList>
    </citation>
    <scope>NUCLEOTIDE SEQUENCE [LARGE SCALE GENOMIC DNA]</scope>
    <source>
        <strain evidence="7">NBRC 15640</strain>
    </source>
</reference>
<dbReference type="PRINTS" id="PR00032">
    <property type="entry name" value="HTHARAC"/>
</dbReference>
<accession>A0AAV5NYN7</accession>
<evidence type="ECO:0000313" key="7">
    <source>
        <dbReference type="Proteomes" id="UP001156690"/>
    </source>
</evidence>
<dbReference type="GO" id="GO:0005829">
    <property type="term" value="C:cytosol"/>
    <property type="evidence" value="ECO:0007669"/>
    <property type="project" value="TreeGrafter"/>
</dbReference>
<keyword evidence="3" id="KW-0804">Transcription</keyword>
<feature type="domain" description="HTH araC/xylS-type" evidence="5">
    <location>
        <begin position="239"/>
        <end position="337"/>
    </location>
</feature>
<dbReference type="AlphaFoldDB" id="A0AAV5NYN7"/>
<dbReference type="SUPFAM" id="SSF46689">
    <property type="entry name" value="Homeodomain-like"/>
    <property type="match status" value="1"/>
</dbReference>
<protein>
    <submittedName>
        <fullName evidence="6">AraC family transcriptional regulator</fullName>
    </submittedName>
</protein>
<dbReference type="Gene3D" id="1.10.10.60">
    <property type="entry name" value="Homeodomain-like"/>
    <property type="match status" value="1"/>
</dbReference>
<organism evidence="6 7">
    <name type="scientific">Vibrio penaeicida</name>
    <dbReference type="NCBI Taxonomy" id="104609"/>
    <lineage>
        <taxon>Bacteria</taxon>
        <taxon>Pseudomonadati</taxon>
        <taxon>Pseudomonadota</taxon>
        <taxon>Gammaproteobacteria</taxon>
        <taxon>Vibrionales</taxon>
        <taxon>Vibrionaceae</taxon>
        <taxon>Vibrio</taxon>
    </lineage>
</organism>
<feature type="region of interest" description="Disordered" evidence="4">
    <location>
        <begin position="342"/>
        <end position="375"/>
    </location>
</feature>
<evidence type="ECO:0000256" key="3">
    <source>
        <dbReference type="ARBA" id="ARBA00023163"/>
    </source>
</evidence>
<dbReference type="PANTHER" id="PTHR47894">
    <property type="entry name" value="HTH-TYPE TRANSCRIPTIONAL REGULATOR GADX"/>
    <property type="match status" value="1"/>
</dbReference>
<dbReference type="RefSeq" id="WP_126606867.1">
    <property type="nucleotide sequence ID" value="NZ_AP025145.1"/>
</dbReference>
<dbReference type="InterPro" id="IPR009057">
    <property type="entry name" value="Homeodomain-like_sf"/>
</dbReference>
<dbReference type="Pfam" id="PF12833">
    <property type="entry name" value="HTH_18"/>
    <property type="match status" value="1"/>
</dbReference>
<dbReference type="GO" id="GO:0000976">
    <property type="term" value="F:transcription cis-regulatory region binding"/>
    <property type="evidence" value="ECO:0007669"/>
    <property type="project" value="TreeGrafter"/>
</dbReference>
<evidence type="ECO:0000256" key="2">
    <source>
        <dbReference type="ARBA" id="ARBA00023125"/>
    </source>
</evidence>
<dbReference type="InterPro" id="IPR018060">
    <property type="entry name" value="HTH_AraC"/>
</dbReference>
<dbReference type="InterPro" id="IPR020449">
    <property type="entry name" value="Tscrpt_reg_AraC-type_HTH"/>
</dbReference>
<dbReference type="GO" id="GO:0003700">
    <property type="term" value="F:DNA-binding transcription factor activity"/>
    <property type="evidence" value="ECO:0007669"/>
    <property type="project" value="InterPro"/>
</dbReference>
<proteinExistence type="predicted"/>
<dbReference type="SMART" id="SM00342">
    <property type="entry name" value="HTH_ARAC"/>
    <property type="match status" value="1"/>
</dbReference>
<dbReference type="InterPro" id="IPR032687">
    <property type="entry name" value="AraC-type_N"/>
</dbReference>
<dbReference type="PROSITE" id="PS01124">
    <property type="entry name" value="HTH_ARAC_FAMILY_2"/>
    <property type="match status" value="1"/>
</dbReference>
<evidence type="ECO:0000256" key="4">
    <source>
        <dbReference type="SAM" id="MobiDB-lite"/>
    </source>
</evidence>
<keyword evidence="1" id="KW-0805">Transcription regulation</keyword>
<dbReference type="PANTHER" id="PTHR47894:SF1">
    <property type="entry name" value="HTH-TYPE TRANSCRIPTIONAL REGULATOR VQSM"/>
    <property type="match status" value="1"/>
</dbReference>
<gene>
    <name evidence="6" type="primary">adiY</name>
    <name evidence="6" type="ORF">GCM10007932_51730</name>
</gene>
<evidence type="ECO:0000313" key="6">
    <source>
        <dbReference type="EMBL" id="GLQ75810.1"/>
    </source>
</evidence>
<sequence>MNEYYSTLSGWLIPITKAMNDANLQTSAILDQFDIDPACINNPEARIGIERLSDLLIHCNKQALGFYFPTQVAKNFHPSTFHALGYAMISSDSLLDAFERIAQYKRVISNCCSMQVHTDDNKMVTELIVHKYPDSGRNVLSRISTETFMATLVQFSREIASYEPDVKLVTFAYDRPVNTQYLEEYFGCEVEFGAEKNTIVYDLEEAKKRALGCNPMINQVHKKVLDQFLSRVDKENLTYTIINSITDHLSLGAPSQSDIAKQLGISLRNLQRKLNEQGTSYKEILENTRKRIAMEYIKQPHLSLGEIGYLVGFSSVANFNRAFKRWTNCTPGEYRARYLSSSDIESSNDTENSRDVESSSDIKSDTSQSHVSLQG</sequence>
<keyword evidence="2" id="KW-0238">DNA-binding</keyword>
<evidence type="ECO:0000259" key="5">
    <source>
        <dbReference type="PROSITE" id="PS01124"/>
    </source>
</evidence>
<feature type="compositionally biased region" description="Basic and acidic residues" evidence="4">
    <location>
        <begin position="351"/>
        <end position="364"/>
    </location>
</feature>